<reference evidence="2" key="1">
    <citation type="journal article" date="2020" name="Fungal Divers.">
        <title>Resolving the Mortierellaceae phylogeny through synthesis of multi-gene phylogenetics and phylogenomics.</title>
        <authorList>
            <person name="Vandepol N."/>
            <person name="Liber J."/>
            <person name="Desiro A."/>
            <person name="Na H."/>
            <person name="Kennedy M."/>
            <person name="Barry K."/>
            <person name="Grigoriev I.V."/>
            <person name="Miller A.N."/>
            <person name="O'Donnell K."/>
            <person name="Stajich J.E."/>
            <person name="Bonito G."/>
        </authorList>
    </citation>
    <scope>NUCLEOTIDE SEQUENCE</scope>
    <source>
        <strain evidence="2">NRRL 2769</strain>
    </source>
</reference>
<comment type="caution">
    <text evidence="2">The sequence shown here is derived from an EMBL/GenBank/DDBJ whole genome shotgun (WGS) entry which is preliminary data.</text>
</comment>
<dbReference type="Proteomes" id="UP000703661">
    <property type="component" value="Unassembled WGS sequence"/>
</dbReference>
<sequence>MSSRQLTQFTRRPAEPATLGREITIRANFFEITQLPNINIHHYDVTITPDVPPVVNRRVFEHMIKLYGDSDLGRTRPVFDGRKNIFSPRSFPFE</sequence>
<evidence type="ECO:0000259" key="1">
    <source>
        <dbReference type="Pfam" id="PF16486"/>
    </source>
</evidence>
<evidence type="ECO:0000313" key="2">
    <source>
        <dbReference type="EMBL" id="KAG0001838.1"/>
    </source>
</evidence>
<accession>A0A9P6MHV8</accession>
<dbReference type="EMBL" id="JAAAID010003001">
    <property type="protein sequence ID" value="KAG0001838.1"/>
    <property type="molecule type" value="Genomic_DNA"/>
</dbReference>
<protein>
    <recommendedName>
        <fullName evidence="1">Protein argonaute N-terminal domain-containing protein</fullName>
    </recommendedName>
</protein>
<feature type="domain" description="Protein argonaute N-terminal" evidence="1">
    <location>
        <begin position="21"/>
        <end position="94"/>
    </location>
</feature>
<dbReference type="PANTHER" id="PTHR22891">
    <property type="entry name" value="EUKARYOTIC TRANSLATION INITIATION FACTOR 2C"/>
    <property type="match status" value="1"/>
</dbReference>
<dbReference type="AlphaFoldDB" id="A0A9P6MHV8"/>
<feature type="non-terminal residue" evidence="2">
    <location>
        <position position="94"/>
    </location>
</feature>
<proteinExistence type="predicted"/>
<organism evidence="2 3">
    <name type="scientific">Entomortierella chlamydospora</name>
    <dbReference type="NCBI Taxonomy" id="101097"/>
    <lineage>
        <taxon>Eukaryota</taxon>
        <taxon>Fungi</taxon>
        <taxon>Fungi incertae sedis</taxon>
        <taxon>Mucoromycota</taxon>
        <taxon>Mortierellomycotina</taxon>
        <taxon>Mortierellomycetes</taxon>
        <taxon>Mortierellales</taxon>
        <taxon>Mortierellaceae</taxon>
        <taxon>Entomortierella</taxon>
    </lineage>
</organism>
<gene>
    <name evidence="2" type="ORF">BGZ80_006110</name>
</gene>
<evidence type="ECO:0000313" key="3">
    <source>
        <dbReference type="Proteomes" id="UP000703661"/>
    </source>
</evidence>
<keyword evidence="3" id="KW-1185">Reference proteome</keyword>
<dbReference type="Pfam" id="PF16486">
    <property type="entry name" value="ArgoN"/>
    <property type="match status" value="1"/>
</dbReference>
<name>A0A9P6MHV8_9FUNG</name>
<dbReference type="InterPro" id="IPR032474">
    <property type="entry name" value="Argonaute_N"/>
</dbReference>